<keyword evidence="2" id="KW-1185">Reference proteome</keyword>
<evidence type="ECO:0008006" key="3">
    <source>
        <dbReference type="Google" id="ProtNLM"/>
    </source>
</evidence>
<proteinExistence type="predicted"/>
<protein>
    <recommendedName>
        <fullName evidence="3">Cytochrome c biogenesis B</fullName>
    </recommendedName>
</protein>
<accession>A0ABP1NQZ3</accession>
<gene>
    <name evidence="1" type="ORF">XYLVIOL_LOCUS5348</name>
</gene>
<evidence type="ECO:0000313" key="1">
    <source>
        <dbReference type="EMBL" id="CAL7942061.1"/>
    </source>
</evidence>
<sequence>MSQLKVGRRSYRIVSADWKLFPSAIFRSPSVRFSAIEWFLFPFMLEYDPESLGDPVNVSSSDSYPSADHGAILSRVSSIEGFPFLEVPVGFSRDQPSIFQFGIRSFTPSLSCILSSLSLSLSLSHHLNAISVNTPRNLSRSFARPFAHIYNILRDFLDFSSFFFY</sequence>
<comment type="caution">
    <text evidence="1">The sequence shown here is derived from an EMBL/GenBank/DDBJ whole genome shotgun (WGS) entry which is preliminary data.</text>
</comment>
<organism evidence="1 2">
    <name type="scientific">Xylocopa violacea</name>
    <name type="common">Violet carpenter bee</name>
    <name type="synonym">Apis violacea</name>
    <dbReference type="NCBI Taxonomy" id="135666"/>
    <lineage>
        <taxon>Eukaryota</taxon>
        <taxon>Metazoa</taxon>
        <taxon>Ecdysozoa</taxon>
        <taxon>Arthropoda</taxon>
        <taxon>Hexapoda</taxon>
        <taxon>Insecta</taxon>
        <taxon>Pterygota</taxon>
        <taxon>Neoptera</taxon>
        <taxon>Endopterygota</taxon>
        <taxon>Hymenoptera</taxon>
        <taxon>Apocrita</taxon>
        <taxon>Aculeata</taxon>
        <taxon>Apoidea</taxon>
        <taxon>Anthophila</taxon>
        <taxon>Apidae</taxon>
        <taxon>Xylocopa</taxon>
        <taxon>Xylocopa</taxon>
    </lineage>
</organism>
<dbReference type="EMBL" id="CAXAJV020001292">
    <property type="protein sequence ID" value="CAL7942061.1"/>
    <property type="molecule type" value="Genomic_DNA"/>
</dbReference>
<evidence type="ECO:0000313" key="2">
    <source>
        <dbReference type="Proteomes" id="UP001642520"/>
    </source>
</evidence>
<name>A0ABP1NQZ3_XYLVO</name>
<dbReference type="Proteomes" id="UP001642520">
    <property type="component" value="Unassembled WGS sequence"/>
</dbReference>
<reference evidence="1 2" key="1">
    <citation type="submission" date="2024-08" db="EMBL/GenBank/DDBJ databases">
        <authorList>
            <person name="Will J Nash"/>
            <person name="Angela Man"/>
            <person name="Seanna McTaggart"/>
            <person name="Kendall Baker"/>
            <person name="Tom Barker"/>
            <person name="Leah Catchpole"/>
            <person name="Alex Durrant"/>
            <person name="Karim Gharbi"/>
            <person name="Naomi Irish"/>
            <person name="Gemy Kaithakottil"/>
            <person name="Debby Ku"/>
            <person name="Aaliyah Providence"/>
            <person name="Felix Shaw"/>
            <person name="David Swarbreck"/>
            <person name="Chris Watkins"/>
            <person name="Ann M. McCartney"/>
            <person name="Giulio Formenti"/>
            <person name="Alice Mouton"/>
            <person name="Noel Vella"/>
            <person name="Bjorn M von Reumont"/>
            <person name="Adriana Vella"/>
            <person name="Wilfried Haerty"/>
        </authorList>
    </citation>
    <scope>NUCLEOTIDE SEQUENCE [LARGE SCALE GENOMIC DNA]</scope>
</reference>